<reference evidence="1" key="1">
    <citation type="submission" date="2023-11" db="EMBL/GenBank/DDBJ databases">
        <authorList>
            <person name="De Vega J J."/>
            <person name="De Vega J J."/>
        </authorList>
    </citation>
    <scope>NUCLEOTIDE SEQUENCE</scope>
</reference>
<dbReference type="AlphaFoldDB" id="A0AAD2GQ69"/>
<name>A0AAD2GQ69_9AGAR</name>
<accession>A0AAD2GQ69</accession>
<dbReference type="Proteomes" id="UP001295794">
    <property type="component" value="Unassembled WGS sequence"/>
</dbReference>
<sequence>MEGLREEAPVLLDGMEKRLALGAVPVKREWGVGADEGPRVGLLANRYTWTHCRRRSRGRGRGRLLLCNYEIMEEAFHLLHGFL</sequence>
<organism evidence="1 2">
    <name type="scientific">Mycena citricolor</name>
    <dbReference type="NCBI Taxonomy" id="2018698"/>
    <lineage>
        <taxon>Eukaryota</taxon>
        <taxon>Fungi</taxon>
        <taxon>Dikarya</taxon>
        <taxon>Basidiomycota</taxon>
        <taxon>Agaricomycotina</taxon>
        <taxon>Agaricomycetes</taxon>
        <taxon>Agaricomycetidae</taxon>
        <taxon>Agaricales</taxon>
        <taxon>Marasmiineae</taxon>
        <taxon>Mycenaceae</taxon>
        <taxon>Mycena</taxon>
    </lineage>
</organism>
<protein>
    <submittedName>
        <fullName evidence="1">Uncharacterized protein</fullName>
    </submittedName>
</protein>
<comment type="caution">
    <text evidence="1">The sequence shown here is derived from an EMBL/GenBank/DDBJ whole genome shotgun (WGS) entry which is preliminary data.</text>
</comment>
<dbReference type="EMBL" id="CAVNYO010000001">
    <property type="protein sequence ID" value="CAK5261838.1"/>
    <property type="molecule type" value="Genomic_DNA"/>
</dbReference>
<evidence type="ECO:0000313" key="2">
    <source>
        <dbReference type="Proteomes" id="UP001295794"/>
    </source>
</evidence>
<evidence type="ECO:0000313" key="1">
    <source>
        <dbReference type="EMBL" id="CAK5261838.1"/>
    </source>
</evidence>
<keyword evidence="2" id="KW-1185">Reference proteome</keyword>
<proteinExistence type="predicted"/>
<gene>
    <name evidence="1" type="ORF">MYCIT1_LOCUS65</name>
</gene>